<reference evidence="2 3" key="1">
    <citation type="submission" date="2012-02" db="EMBL/GenBank/DDBJ databases">
        <title>Complete genome sequence of Actinoplanes missouriensis 431 (= NBRC 102363).</title>
        <authorList>
            <person name="Ohnishi Y."/>
            <person name="Ishikawa J."/>
            <person name="Sekine M."/>
            <person name="Hosoyama A."/>
            <person name="Harada T."/>
            <person name="Narita H."/>
            <person name="Hata T."/>
            <person name="Konno Y."/>
            <person name="Tutikane K."/>
            <person name="Fujita N."/>
            <person name="Horinouchi S."/>
            <person name="Hayakawa M."/>
        </authorList>
    </citation>
    <scope>NUCLEOTIDE SEQUENCE [LARGE SCALE GENOMIC DNA]</scope>
    <source>
        <strain evidence="3">ATCC 14538 / DSM 43046 / CBS 188.64 / JCM 3121 / NBRC 102363 / NCIMB 12654 / NRRL B-3342 / UNCC 431</strain>
    </source>
</reference>
<keyword evidence="3" id="KW-1185">Reference proteome</keyword>
<feature type="transmembrane region" description="Helical" evidence="1">
    <location>
        <begin position="71"/>
        <end position="104"/>
    </location>
</feature>
<dbReference type="eggNOG" id="ENOG50327ME">
    <property type="taxonomic scope" value="Bacteria"/>
</dbReference>
<evidence type="ECO:0000256" key="1">
    <source>
        <dbReference type="SAM" id="Phobius"/>
    </source>
</evidence>
<gene>
    <name evidence="2" type="ordered locus">AMIS_13230</name>
</gene>
<dbReference type="Proteomes" id="UP000007882">
    <property type="component" value="Chromosome"/>
</dbReference>
<evidence type="ECO:0000313" key="3">
    <source>
        <dbReference type="Proteomes" id="UP000007882"/>
    </source>
</evidence>
<keyword evidence="1" id="KW-0472">Membrane</keyword>
<protein>
    <submittedName>
        <fullName evidence="2">Uncharacterized protein</fullName>
    </submittedName>
</protein>
<dbReference type="KEGG" id="ams:AMIS_13230"/>
<dbReference type="RefSeq" id="WP_014441440.1">
    <property type="nucleotide sequence ID" value="NC_017093.1"/>
</dbReference>
<keyword evidence="1" id="KW-0812">Transmembrane</keyword>
<name>I0H0K6_ACTM4</name>
<proteinExistence type="predicted"/>
<dbReference type="EMBL" id="AP012319">
    <property type="protein sequence ID" value="BAL86543.1"/>
    <property type="molecule type" value="Genomic_DNA"/>
</dbReference>
<keyword evidence="1" id="KW-1133">Transmembrane helix</keyword>
<organism evidence="2 3">
    <name type="scientific">Actinoplanes missouriensis (strain ATCC 14538 / DSM 43046 / CBS 188.64 / JCM 3121 / NBRC 102363 / NCIMB 12654 / NRRL B-3342 / UNCC 431)</name>
    <dbReference type="NCBI Taxonomy" id="512565"/>
    <lineage>
        <taxon>Bacteria</taxon>
        <taxon>Bacillati</taxon>
        <taxon>Actinomycetota</taxon>
        <taxon>Actinomycetes</taxon>
        <taxon>Micromonosporales</taxon>
        <taxon>Micromonosporaceae</taxon>
        <taxon>Actinoplanes</taxon>
    </lineage>
</organism>
<accession>I0H0K6</accession>
<evidence type="ECO:0000313" key="2">
    <source>
        <dbReference type="EMBL" id="BAL86543.1"/>
    </source>
</evidence>
<dbReference type="HOGENOM" id="CLU_086897_0_0_11"/>
<dbReference type="PATRIC" id="fig|512565.3.peg.1329"/>
<dbReference type="AlphaFoldDB" id="I0H0K6"/>
<sequence length="293" mass="31294">MGTEQHIGGDLRVGPELYVGSDMEKTVVSPYPIKCRSGRARRTRVGSLVESVPCAPSGRTLERRVVVTARVAVPLLFVSAVLSAFGFSWWLGAAASAAIVAGVWRRLARGAQPGAFAVPRDTASRVLWTAAERTAFDGALAASLRVRGTWPALAGMVDPVLADRSLTRALDELATVLTRRQELRRLRADLSGVRLADIPADSPARAAVAEQSERAEELWRETGAAADRIVRSIDTAALAGETFLRERQVAATARYAERTLARVTGAPAAESGPELADRTEAVIAAYRDLAPVT</sequence>